<comment type="caution">
    <text evidence="2">The sequence shown here is derived from an EMBL/GenBank/DDBJ whole genome shotgun (WGS) entry which is preliminary data.</text>
</comment>
<organism evidence="2 3">
    <name type="scientific">Phytophthora cactorum</name>
    <dbReference type="NCBI Taxonomy" id="29920"/>
    <lineage>
        <taxon>Eukaryota</taxon>
        <taxon>Sar</taxon>
        <taxon>Stramenopiles</taxon>
        <taxon>Oomycota</taxon>
        <taxon>Peronosporomycetes</taxon>
        <taxon>Peronosporales</taxon>
        <taxon>Peronosporaceae</taxon>
        <taxon>Phytophthora</taxon>
    </lineage>
</organism>
<accession>A0A8T1JRL4</accession>
<dbReference type="AlphaFoldDB" id="A0A8T1JRL4"/>
<gene>
    <name evidence="2" type="ORF">PC129_g18612</name>
</gene>
<sequence length="238" mass="23869">MEGSGREQLRSVVSSGGGGENGATDTLHGAASDGGGGGENGANDTLHGAESDGGGGGGDDQQLEGRVAFINDGETGRPAGDVAVVAVRAVQDGHAVERAEGASSSTPKRKRGRPKGSKNRPKTTNDAEPNRTRGRPAGCEASPKRSLTQSMGHAPVAAPPAVQPRSTAAQSLSPREESSTTSAPENESEANGPLLRDTIVPGLASPAGSSAGTPRISPARSPLLPALYVDTHIAFSPE</sequence>
<feature type="region of interest" description="Disordered" evidence="1">
    <location>
        <begin position="1"/>
        <end position="79"/>
    </location>
</feature>
<dbReference type="EMBL" id="RCMV01001102">
    <property type="protein sequence ID" value="KAG3210384.1"/>
    <property type="molecule type" value="Genomic_DNA"/>
</dbReference>
<evidence type="ECO:0000256" key="1">
    <source>
        <dbReference type="SAM" id="MobiDB-lite"/>
    </source>
</evidence>
<reference evidence="2" key="1">
    <citation type="submission" date="2018-05" db="EMBL/GenBank/DDBJ databases">
        <title>Effector identification in a new, highly contiguous assembly of the strawberry crown rot pathogen Phytophthora cactorum.</title>
        <authorList>
            <person name="Armitage A.D."/>
            <person name="Nellist C.F."/>
            <person name="Bates H."/>
            <person name="Vickerstaff R.J."/>
            <person name="Harrison R.J."/>
        </authorList>
    </citation>
    <scope>NUCLEOTIDE SEQUENCE</scope>
    <source>
        <strain evidence="2">P421</strain>
    </source>
</reference>
<proteinExistence type="predicted"/>
<dbReference type="Proteomes" id="UP000760860">
    <property type="component" value="Unassembled WGS sequence"/>
</dbReference>
<evidence type="ECO:0000313" key="3">
    <source>
        <dbReference type="Proteomes" id="UP000760860"/>
    </source>
</evidence>
<protein>
    <submittedName>
        <fullName evidence="2">Uncharacterized protein</fullName>
    </submittedName>
</protein>
<feature type="compositionally biased region" description="Basic residues" evidence="1">
    <location>
        <begin position="107"/>
        <end position="121"/>
    </location>
</feature>
<feature type="compositionally biased region" description="Polar residues" evidence="1">
    <location>
        <begin position="165"/>
        <end position="185"/>
    </location>
</feature>
<feature type="region of interest" description="Disordered" evidence="1">
    <location>
        <begin position="93"/>
        <end position="224"/>
    </location>
</feature>
<evidence type="ECO:0000313" key="2">
    <source>
        <dbReference type="EMBL" id="KAG3210384.1"/>
    </source>
</evidence>
<name>A0A8T1JRL4_9STRA</name>